<dbReference type="Proteomes" id="UP001497382">
    <property type="component" value="Unassembled WGS sequence"/>
</dbReference>
<sequence length="42" mass="4670">MPNQTQVNVTPICLAIITMTWKKPANFLSTEVVVETPITLLL</sequence>
<protein>
    <submittedName>
        <fullName evidence="1">Uncharacterized protein</fullName>
    </submittedName>
</protein>
<proteinExistence type="predicted"/>
<dbReference type="AlphaFoldDB" id="A0AAV2BS40"/>
<organism evidence="1 2">
    <name type="scientific">Larinioides sclopetarius</name>
    <dbReference type="NCBI Taxonomy" id="280406"/>
    <lineage>
        <taxon>Eukaryota</taxon>
        <taxon>Metazoa</taxon>
        <taxon>Ecdysozoa</taxon>
        <taxon>Arthropoda</taxon>
        <taxon>Chelicerata</taxon>
        <taxon>Arachnida</taxon>
        <taxon>Araneae</taxon>
        <taxon>Araneomorphae</taxon>
        <taxon>Entelegynae</taxon>
        <taxon>Araneoidea</taxon>
        <taxon>Araneidae</taxon>
        <taxon>Larinioides</taxon>
    </lineage>
</organism>
<accession>A0AAV2BS40</accession>
<keyword evidence="2" id="KW-1185">Reference proteome</keyword>
<gene>
    <name evidence="1" type="ORF">LARSCL_LOCUS21040</name>
</gene>
<reference evidence="1 2" key="1">
    <citation type="submission" date="2024-04" db="EMBL/GenBank/DDBJ databases">
        <authorList>
            <person name="Rising A."/>
            <person name="Reimegard J."/>
            <person name="Sonavane S."/>
            <person name="Akerstrom W."/>
            <person name="Nylinder S."/>
            <person name="Hedman E."/>
            <person name="Kallberg Y."/>
        </authorList>
    </citation>
    <scope>NUCLEOTIDE SEQUENCE [LARGE SCALE GENOMIC DNA]</scope>
</reference>
<comment type="caution">
    <text evidence="1">The sequence shown here is derived from an EMBL/GenBank/DDBJ whole genome shotgun (WGS) entry which is preliminary data.</text>
</comment>
<evidence type="ECO:0000313" key="1">
    <source>
        <dbReference type="EMBL" id="CAL1298888.1"/>
    </source>
</evidence>
<evidence type="ECO:0000313" key="2">
    <source>
        <dbReference type="Proteomes" id="UP001497382"/>
    </source>
</evidence>
<dbReference type="EMBL" id="CAXIEN010000479">
    <property type="protein sequence ID" value="CAL1298888.1"/>
    <property type="molecule type" value="Genomic_DNA"/>
</dbReference>
<name>A0AAV2BS40_9ARAC</name>